<protein>
    <submittedName>
        <fullName evidence="1">Uncharacterized protein</fullName>
    </submittedName>
</protein>
<proteinExistence type="predicted"/>
<gene>
    <name evidence="1" type="ORF">S01H1_32878</name>
</gene>
<dbReference type="EMBL" id="BARS01020385">
    <property type="protein sequence ID" value="GAG06656.1"/>
    <property type="molecule type" value="Genomic_DNA"/>
</dbReference>
<accession>X0W1P4</accession>
<name>X0W1P4_9ZZZZ</name>
<reference evidence="1" key="1">
    <citation type="journal article" date="2014" name="Front. Microbiol.">
        <title>High frequency of phylogenetically diverse reductive dehalogenase-homologous genes in deep subseafloor sedimentary metagenomes.</title>
        <authorList>
            <person name="Kawai M."/>
            <person name="Futagami T."/>
            <person name="Toyoda A."/>
            <person name="Takaki Y."/>
            <person name="Nishi S."/>
            <person name="Hori S."/>
            <person name="Arai W."/>
            <person name="Tsubouchi T."/>
            <person name="Morono Y."/>
            <person name="Uchiyama I."/>
            <person name="Ito T."/>
            <person name="Fujiyama A."/>
            <person name="Inagaki F."/>
            <person name="Takami H."/>
        </authorList>
    </citation>
    <scope>NUCLEOTIDE SEQUENCE</scope>
    <source>
        <strain evidence="1">Expedition CK06-06</strain>
    </source>
</reference>
<organism evidence="1">
    <name type="scientific">marine sediment metagenome</name>
    <dbReference type="NCBI Taxonomy" id="412755"/>
    <lineage>
        <taxon>unclassified sequences</taxon>
        <taxon>metagenomes</taxon>
        <taxon>ecological metagenomes</taxon>
    </lineage>
</organism>
<sequence length="49" mass="4943">NDFTPETSPYSYTGGLVFGFGSVMGVPPDNIATIGGVPIANVGKIITVA</sequence>
<dbReference type="AlphaFoldDB" id="X0W1P4"/>
<feature type="non-terminal residue" evidence="1">
    <location>
        <position position="1"/>
    </location>
</feature>
<comment type="caution">
    <text evidence="1">The sequence shown here is derived from an EMBL/GenBank/DDBJ whole genome shotgun (WGS) entry which is preliminary data.</text>
</comment>
<evidence type="ECO:0000313" key="1">
    <source>
        <dbReference type="EMBL" id="GAG06656.1"/>
    </source>
</evidence>